<sequence length="561" mass="63770">MSGIDELAASGQLKFSIGLAADAIYGSGLATGFIRLLTLHPLTSPEDQIRCTLAEVSLDRKPRYEALSYAWGLPKDERQILVNGRIVTVRENLYQALVHLRKDKDRFLWIDALCINQQNTLERNHQVKQMGRVYENAWRVLVWLGAEKDGSDEAMRCIASARSYLSIAPEISERFGPGSAHAILALLEREYWQRLWIIQELLLAKEARFQCGAQHICWEDLANLDTAMETNVSYFQAEDEYANPAMYDALPFRLMRLRRHYNGRRIPLWDLLSGFSASQCVDVRDKIYGLAGLTAELADLDIDYSKSTTTIYMDVIHLLRYSNTAAGRIVDISQRLQEHLNGQVTTPDPSSIFAAKLVVGSVGYNMGTITGFSALEYPGAQDMRHFRDVRRIAEATVMPIFSGMSYGVHGGIRPGKYRDIENYQLHPKPWHYVHDSVWLKVSTPIKHIKPGEGSTQPQLFVTDTGEIGIAPGNAQATDIICGFFRTNVFAVLRWMSDRYIFVGRAALIQFPRDWDLTKGLDEDNVERLMCTQPSRKVTRWQRERPYISLALDMRTLQLLTR</sequence>
<dbReference type="PANTHER" id="PTHR24148:SF73">
    <property type="entry name" value="HET DOMAIN PROTEIN (AFU_ORTHOLOGUE AFUA_8G01020)"/>
    <property type="match status" value="1"/>
</dbReference>
<comment type="caution">
    <text evidence="2">The sequence shown here is derived from an EMBL/GenBank/DDBJ whole genome shotgun (WGS) entry which is preliminary data.</text>
</comment>
<evidence type="ECO:0000259" key="1">
    <source>
        <dbReference type="Pfam" id="PF06985"/>
    </source>
</evidence>
<dbReference type="InterPro" id="IPR052895">
    <property type="entry name" value="HetReg/Transcr_Mod"/>
</dbReference>
<dbReference type="Pfam" id="PF06985">
    <property type="entry name" value="HET"/>
    <property type="match status" value="1"/>
</dbReference>
<dbReference type="OrthoDB" id="3600004at2759"/>
<dbReference type="PANTHER" id="PTHR24148">
    <property type="entry name" value="ANKYRIN REPEAT DOMAIN-CONTAINING PROTEIN 39 HOMOLOG-RELATED"/>
    <property type="match status" value="1"/>
</dbReference>
<dbReference type="Proteomes" id="UP000664132">
    <property type="component" value="Unassembled WGS sequence"/>
</dbReference>
<dbReference type="EMBL" id="JAFJYH010000076">
    <property type="protein sequence ID" value="KAG4420835.1"/>
    <property type="molecule type" value="Genomic_DNA"/>
</dbReference>
<protein>
    <recommendedName>
        <fullName evidence="1">Heterokaryon incompatibility domain-containing protein</fullName>
    </recommendedName>
</protein>
<reference evidence="2" key="1">
    <citation type="submission" date="2021-02" db="EMBL/GenBank/DDBJ databases">
        <title>Genome sequence Cadophora malorum strain M34.</title>
        <authorList>
            <person name="Stefanovic E."/>
            <person name="Vu D."/>
            <person name="Scully C."/>
            <person name="Dijksterhuis J."/>
            <person name="Roader J."/>
            <person name="Houbraken J."/>
        </authorList>
    </citation>
    <scope>NUCLEOTIDE SEQUENCE</scope>
    <source>
        <strain evidence="2">M34</strain>
    </source>
</reference>
<accession>A0A8H7W889</accession>
<evidence type="ECO:0000313" key="3">
    <source>
        <dbReference type="Proteomes" id="UP000664132"/>
    </source>
</evidence>
<evidence type="ECO:0000313" key="2">
    <source>
        <dbReference type="EMBL" id="KAG4420835.1"/>
    </source>
</evidence>
<organism evidence="2 3">
    <name type="scientific">Cadophora malorum</name>
    <dbReference type="NCBI Taxonomy" id="108018"/>
    <lineage>
        <taxon>Eukaryota</taxon>
        <taxon>Fungi</taxon>
        <taxon>Dikarya</taxon>
        <taxon>Ascomycota</taxon>
        <taxon>Pezizomycotina</taxon>
        <taxon>Leotiomycetes</taxon>
        <taxon>Helotiales</taxon>
        <taxon>Ploettnerulaceae</taxon>
        <taxon>Cadophora</taxon>
    </lineage>
</organism>
<keyword evidence="3" id="KW-1185">Reference proteome</keyword>
<dbReference type="InterPro" id="IPR010730">
    <property type="entry name" value="HET"/>
</dbReference>
<dbReference type="AlphaFoldDB" id="A0A8H7W889"/>
<feature type="domain" description="Heterokaryon incompatibility" evidence="1">
    <location>
        <begin position="64"/>
        <end position="200"/>
    </location>
</feature>
<name>A0A8H7W889_9HELO</name>
<gene>
    <name evidence="2" type="ORF">IFR04_006017</name>
</gene>
<proteinExistence type="predicted"/>